<comment type="subcellular location">
    <subcellularLocation>
        <location evidence="1">Golgi apparatus membrane</location>
        <topology evidence="1">Single-pass type II membrane protein</topology>
    </subcellularLocation>
</comment>
<dbReference type="InterPro" id="IPR038578">
    <property type="entry name" value="GT29-like_sf"/>
</dbReference>
<dbReference type="PANTHER" id="PTHR46032:SF6">
    <property type="entry name" value="CMP-N-ACETYLNEURAMINATE-BETA-GALACTOSAMIDE-ALPHA-2,3-SIALYLTRANSFERASE 1"/>
    <property type="match status" value="1"/>
</dbReference>
<evidence type="ECO:0000256" key="10">
    <source>
        <dbReference type="ARBA" id="ARBA00023157"/>
    </source>
</evidence>
<feature type="transmembrane region" description="Helical" evidence="13">
    <location>
        <begin position="12"/>
        <end position="32"/>
    </location>
</feature>
<dbReference type="GO" id="GO:0097503">
    <property type="term" value="P:sialylation"/>
    <property type="evidence" value="ECO:0007669"/>
    <property type="project" value="TreeGrafter"/>
</dbReference>
<dbReference type="AlphaFoldDB" id="A0A3Q4IBP7"/>
<dbReference type="STRING" id="32507.ENSNBRP00000031823"/>
<protein>
    <submittedName>
        <fullName evidence="14">CMP-N-acetylneuraminate-beta-galactosamide-alpha-2,3-sialyltransferase 1-like</fullName>
    </submittedName>
</protein>
<evidence type="ECO:0000256" key="8">
    <source>
        <dbReference type="ARBA" id="ARBA00023034"/>
    </source>
</evidence>
<evidence type="ECO:0000256" key="7">
    <source>
        <dbReference type="ARBA" id="ARBA00022989"/>
    </source>
</evidence>
<keyword evidence="10" id="KW-1015">Disulfide bond</keyword>
<dbReference type="PANTHER" id="PTHR46032">
    <property type="entry name" value="ALPHA-2,3-SIALYLTRANSFERASE ST3GAL I ISOFORM X1"/>
    <property type="match status" value="1"/>
</dbReference>
<evidence type="ECO:0000256" key="4">
    <source>
        <dbReference type="ARBA" id="ARBA00022679"/>
    </source>
</evidence>
<reference evidence="14" key="2">
    <citation type="submission" date="2025-09" db="UniProtKB">
        <authorList>
            <consortium name="Ensembl"/>
        </authorList>
    </citation>
    <scope>IDENTIFICATION</scope>
</reference>
<keyword evidence="11" id="KW-0325">Glycoprotein</keyword>
<dbReference type="FunFam" id="3.90.1480.20:FF:000015">
    <property type="entry name" value="Lactosylceramide alpha-2,3-sialyltransferase"/>
    <property type="match status" value="1"/>
</dbReference>
<keyword evidence="8" id="KW-0333">Golgi apparatus</keyword>
<dbReference type="Gene3D" id="3.90.1480.20">
    <property type="entry name" value="Glycosyl transferase family 29"/>
    <property type="match status" value="1"/>
</dbReference>
<dbReference type="Proteomes" id="UP000261580">
    <property type="component" value="Unassembled WGS sequence"/>
</dbReference>
<reference evidence="14" key="1">
    <citation type="submission" date="2025-08" db="UniProtKB">
        <authorList>
            <consortium name="Ensembl"/>
        </authorList>
    </citation>
    <scope>IDENTIFICATION</scope>
</reference>
<dbReference type="GO" id="GO:0003836">
    <property type="term" value="F:beta-galactoside (CMP) alpha-2,3-sialyltransferase activity"/>
    <property type="evidence" value="ECO:0007669"/>
    <property type="project" value="UniProtKB-EC"/>
</dbReference>
<keyword evidence="6" id="KW-0735">Signal-anchor</keyword>
<dbReference type="Ensembl" id="ENSNBRT00000032630.1">
    <property type="protein sequence ID" value="ENSNBRP00000031823.1"/>
    <property type="gene ID" value="ENSNBRG00000024173.1"/>
</dbReference>
<evidence type="ECO:0000256" key="9">
    <source>
        <dbReference type="ARBA" id="ARBA00023136"/>
    </source>
</evidence>
<dbReference type="OMA" id="KLANMYL"/>
<keyword evidence="5 13" id="KW-0812">Transmembrane</keyword>
<dbReference type="GeneTree" id="ENSGT00940000154725"/>
<dbReference type="InterPro" id="IPR051757">
    <property type="entry name" value="Beta-gal_alpha2-3_sialyltrans"/>
</dbReference>
<organism evidence="14 15">
    <name type="scientific">Neolamprologus brichardi</name>
    <name type="common">Fairy cichlid</name>
    <name type="synonym">Lamprologus brichardi</name>
    <dbReference type="NCBI Taxonomy" id="32507"/>
    <lineage>
        <taxon>Eukaryota</taxon>
        <taxon>Metazoa</taxon>
        <taxon>Chordata</taxon>
        <taxon>Craniata</taxon>
        <taxon>Vertebrata</taxon>
        <taxon>Euteleostomi</taxon>
        <taxon>Actinopterygii</taxon>
        <taxon>Neopterygii</taxon>
        <taxon>Teleostei</taxon>
        <taxon>Neoteleostei</taxon>
        <taxon>Acanthomorphata</taxon>
        <taxon>Ovalentaria</taxon>
        <taxon>Cichlomorphae</taxon>
        <taxon>Cichliformes</taxon>
        <taxon>Cichlidae</taxon>
        <taxon>African cichlids</taxon>
        <taxon>Pseudocrenilabrinae</taxon>
        <taxon>Lamprologini</taxon>
        <taxon>Neolamprologus</taxon>
    </lineage>
</organism>
<dbReference type="GO" id="GO:0005576">
    <property type="term" value="C:extracellular region"/>
    <property type="evidence" value="ECO:0007669"/>
    <property type="project" value="UniProtKB-SubCell"/>
</dbReference>
<evidence type="ECO:0000256" key="3">
    <source>
        <dbReference type="ARBA" id="ARBA00022676"/>
    </source>
</evidence>
<evidence type="ECO:0000256" key="5">
    <source>
        <dbReference type="ARBA" id="ARBA00022692"/>
    </source>
</evidence>
<evidence type="ECO:0000256" key="13">
    <source>
        <dbReference type="SAM" id="Phobius"/>
    </source>
</evidence>
<evidence type="ECO:0000256" key="6">
    <source>
        <dbReference type="ARBA" id="ARBA00022968"/>
    </source>
</evidence>
<dbReference type="Pfam" id="PF00777">
    <property type="entry name" value="Glyco_transf_29"/>
    <property type="match status" value="1"/>
</dbReference>
<feature type="disulfide bond" evidence="12">
    <location>
        <begin position="127"/>
        <end position="265"/>
    </location>
</feature>
<evidence type="ECO:0000256" key="2">
    <source>
        <dbReference type="ARBA" id="ARBA00006003"/>
    </source>
</evidence>
<keyword evidence="9 13" id="KW-0472">Membrane</keyword>
<evidence type="ECO:0000256" key="11">
    <source>
        <dbReference type="ARBA" id="ARBA00023180"/>
    </source>
</evidence>
<evidence type="ECO:0000313" key="15">
    <source>
        <dbReference type="Proteomes" id="UP000261580"/>
    </source>
</evidence>
<comment type="similarity">
    <text evidence="2">Belongs to the glycosyltransferase 29 family.</text>
</comment>
<dbReference type="GO" id="GO:1901137">
    <property type="term" value="P:carbohydrate derivative biosynthetic process"/>
    <property type="evidence" value="ECO:0007669"/>
    <property type="project" value="UniProtKB-ARBA"/>
</dbReference>
<evidence type="ECO:0000256" key="1">
    <source>
        <dbReference type="ARBA" id="ARBA00004323"/>
    </source>
</evidence>
<keyword evidence="7 13" id="KW-1133">Transmembrane helix</keyword>
<name>A0A3Q4IBP7_NEOBR</name>
<sequence length="322" mass="38234">VKMLPLKMKLFILFFFIFATIIVVFYGNSYILTAYQHSFFYRNTSLCACDKCLMEYDPWLSELMEASPEPFLSVTNYMSEDIFNWWKRIQRDKRNYTFYNKTVDKIFHIFPPNVGFTRPSPDLCRTCAVVGNSGNLMGSFYGPLIDFHDIVIRMNRGPTKGFERDVGTKTTHHVMYPHSSTNLDNTTYLVLFPFKTYDLEWLIQSFTQRYGGSNIFYVYPTGNKQHLDCHYNPAFMKYVHHVWLKRKGKYPSTGFMTLILSLHMCDEVSVFGFGADRNRNWNHYYEKLKVKRLRTGHHAGNEEYKLIEELYKKEKILFFRGW</sequence>
<keyword evidence="3" id="KW-0328">Glycosyltransferase</keyword>
<keyword evidence="15" id="KW-1185">Reference proteome</keyword>
<evidence type="ECO:0000256" key="12">
    <source>
        <dbReference type="PIRSR" id="PIRSR005557-2"/>
    </source>
</evidence>
<evidence type="ECO:0000313" key="14">
    <source>
        <dbReference type="Ensembl" id="ENSNBRP00000031823.1"/>
    </source>
</evidence>
<dbReference type="GO" id="GO:0032580">
    <property type="term" value="C:Golgi cisterna membrane"/>
    <property type="evidence" value="ECO:0007669"/>
    <property type="project" value="UniProtKB-SubCell"/>
</dbReference>
<dbReference type="InterPro" id="IPR001675">
    <property type="entry name" value="Glyco_trans_29"/>
</dbReference>
<keyword evidence="4" id="KW-0808">Transferase</keyword>
<proteinExistence type="inferred from homology"/>
<accession>A0A3Q4IBP7</accession>